<dbReference type="FunCoup" id="A0A6I8VLK3">
    <property type="interactions" value="101"/>
</dbReference>
<evidence type="ECO:0000256" key="1">
    <source>
        <dbReference type="ARBA" id="ARBA00010213"/>
    </source>
</evidence>
<feature type="region of interest" description="Disordered" evidence="2">
    <location>
        <begin position="466"/>
        <end position="684"/>
    </location>
</feature>
<accession>A0A6I8VLK3</accession>
<feature type="compositionally biased region" description="Low complexity" evidence="2">
    <location>
        <begin position="559"/>
        <end position="588"/>
    </location>
</feature>
<evidence type="ECO:0000313" key="4">
    <source>
        <dbReference type="RefSeq" id="XP_015043844.2"/>
    </source>
</evidence>
<feature type="compositionally biased region" description="Basic residues" evidence="2">
    <location>
        <begin position="494"/>
        <end position="511"/>
    </location>
</feature>
<name>A0A6I8VLK3_DROPS</name>
<dbReference type="RefSeq" id="XP_015043844.2">
    <property type="nucleotide sequence ID" value="XM_015188358.2"/>
</dbReference>
<feature type="compositionally biased region" description="Gly residues" evidence="2">
    <location>
        <begin position="633"/>
        <end position="655"/>
    </location>
</feature>
<protein>
    <submittedName>
        <fullName evidence="4">Palmitoleoyl-protein carboxylesterase NOTUM isoform X1</fullName>
    </submittedName>
</protein>
<dbReference type="Pfam" id="PF03283">
    <property type="entry name" value="PAE"/>
    <property type="match status" value="1"/>
</dbReference>
<feature type="compositionally biased region" description="Basic and acidic residues" evidence="2">
    <location>
        <begin position="531"/>
        <end position="540"/>
    </location>
</feature>
<feature type="compositionally biased region" description="Basic and acidic residues" evidence="2">
    <location>
        <begin position="22"/>
        <end position="32"/>
    </location>
</feature>
<reference evidence="4" key="1">
    <citation type="submission" date="2025-08" db="UniProtKB">
        <authorList>
            <consortium name="RefSeq"/>
        </authorList>
    </citation>
    <scope>IDENTIFICATION</scope>
    <source>
        <strain evidence="4">MV-25-SWS-2005</strain>
        <tissue evidence="4">Whole body</tissue>
    </source>
</reference>
<gene>
    <name evidence="4" type="primary">Notum</name>
</gene>
<evidence type="ECO:0000313" key="3">
    <source>
        <dbReference type="Proteomes" id="UP000001819"/>
    </source>
</evidence>
<dbReference type="AlphaFoldDB" id="A0A6I8VLK3"/>
<feature type="compositionally biased region" description="Low complexity" evidence="2">
    <location>
        <begin position="617"/>
        <end position="632"/>
    </location>
</feature>
<dbReference type="PANTHER" id="PTHR21562">
    <property type="entry name" value="NOTUM-RELATED"/>
    <property type="match status" value="1"/>
</dbReference>
<dbReference type="Proteomes" id="UP000001819">
    <property type="component" value="Chromosome X"/>
</dbReference>
<comment type="similarity">
    <text evidence="1">Belongs to the pectinacetylesterase family. Notum subfamily.</text>
</comment>
<sequence length="792" mass="88873">MAAEQIAKMAKMANEWIKPSHNRTETATDPKQKTATAPSRHLSLLLLLLLLVALCPLPAANANASSSGGGGGSGSGRDGTLETFAVASVSSSLDKDHEQAVRQRARPAMETSMNMIQRNYMVMHPAGAGHGHSTTDHSRSLKRAALTNSSITCNDGTHAGFYLRKQPSSKKWIVFLEGGWHCFDVRSCRARWLRLRHLMTSSQWPETRDVGGILSPHAEENPYWHNANHVLIPYCSSDSWSGTRTEPDTSDRENRWRFMGALILRQVIADLIPLGLGRVPGGELLLVGSSAGGLGVMLNLDRIRDFLVNERQLQVTVRGVSDSGWFLDREPYTPSAVASSESVRQGWKLWQGLLPEDCTKAHPTEPWRCYFGYRLYPTLKTPLFVFQWLFDEAQMQSDNVGAPVTPQQWNYIHEMGGALRSSLDNVSAVFAPSCIGHAVLSKRDWVNIKIDDISLPSALRCWEHSTRRKRNEKLKRSTEASTAVGQNLHPHPNNQRHQRHRQRQRQQRQKQKQNNVALATQQQQPRKHNHLSKEQREERKRLRQAQRQRRKQRRRQQHKQQAQAAAAAAAASRGAAEGKNNNNKPKSNASDTHKQRRRQPLTPEQRQEQRQRRRKAQQQQMQMQHEQPAAGEAGNGNANGSGSGSGNGNGNGGEALGEPQKRRSSNNASSSGTKSKKRPRVPRVPEKCGLRLLERCSWPQCNHSCPTLTNPLTGEEMRFLELLTSFGLDIEAVAAALGVDMHTLNNMERTELVNLLTQQLLFACSNELITDPSRWTHLRRIIYQMTANKQAK</sequence>
<keyword evidence="3" id="KW-1185">Reference proteome</keyword>
<dbReference type="ExpressionAtlas" id="A0A6I8VLK3">
    <property type="expression patterns" value="baseline"/>
</dbReference>
<organism evidence="3 4">
    <name type="scientific">Drosophila pseudoobscura pseudoobscura</name>
    <name type="common">Fruit fly</name>
    <dbReference type="NCBI Taxonomy" id="46245"/>
    <lineage>
        <taxon>Eukaryota</taxon>
        <taxon>Metazoa</taxon>
        <taxon>Ecdysozoa</taxon>
        <taxon>Arthropoda</taxon>
        <taxon>Hexapoda</taxon>
        <taxon>Insecta</taxon>
        <taxon>Pterygota</taxon>
        <taxon>Neoptera</taxon>
        <taxon>Endopterygota</taxon>
        <taxon>Diptera</taxon>
        <taxon>Brachycera</taxon>
        <taxon>Muscomorpha</taxon>
        <taxon>Ephydroidea</taxon>
        <taxon>Drosophilidae</taxon>
        <taxon>Drosophila</taxon>
        <taxon>Sophophora</taxon>
    </lineage>
</organism>
<feature type="compositionally biased region" description="Basic residues" evidence="2">
    <location>
        <begin position="541"/>
        <end position="558"/>
    </location>
</feature>
<dbReference type="PANTHER" id="PTHR21562:SF122">
    <property type="entry name" value="PALMITOLEOYL-PROTEIN CARBOXYLESTERASE NOTUM"/>
    <property type="match status" value="1"/>
</dbReference>
<dbReference type="InterPro" id="IPR004963">
    <property type="entry name" value="PAE/NOTUM"/>
</dbReference>
<feature type="region of interest" description="Disordered" evidence="2">
    <location>
        <begin position="12"/>
        <end position="37"/>
    </location>
</feature>
<dbReference type="InParanoid" id="A0A6I8VLK3"/>
<evidence type="ECO:0000256" key="2">
    <source>
        <dbReference type="SAM" id="MobiDB-lite"/>
    </source>
</evidence>
<proteinExistence type="inferred from homology"/>
<dbReference type="GO" id="GO:0016787">
    <property type="term" value="F:hydrolase activity"/>
    <property type="evidence" value="ECO:0007669"/>
    <property type="project" value="InterPro"/>
</dbReference>